<keyword evidence="3" id="KW-1185">Reference proteome</keyword>
<proteinExistence type="predicted"/>
<evidence type="ECO:0000256" key="1">
    <source>
        <dbReference type="SAM" id="MobiDB-lite"/>
    </source>
</evidence>
<dbReference type="EMBL" id="JBJQOH010000006">
    <property type="protein sequence ID" value="KAL3685928.1"/>
    <property type="molecule type" value="Genomic_DNA"/>
</dbReference>
<feature type="compositionally biased region" description="Basic and acidic residues" evidence="1">
    <location>
        <begin position="250"/>
        <end position="263"/>
    </location>
</feature>
<protein>
    <submittedName>
        <fullName evidence="2">Uncharacterized protein</fullName>
    </submittedName>
</protein>
<dbReference type="Proteomes" id="UP001633002">
    <property type="component" value="Unassembled WGS sequence"/>
</dbReference>
<reference evidence="2 3" key="1">
    <citation type="submission" date="2024-09" db="EMBL/GenBank/DDBJ databases">
        <title>Chromosome-scale assembly of Riccia sorocarpa.</title>
        <authorList>
            <person name="Paukszto L."/>
        </authorList>
    </citation>
    <scope>NUCLEOTIDE SEQUENCE [LARGE SCALE GENOMIC DNA]</scope>
    <source>
        <strain evidence="2">LP-2024</strain>
        <tissue evidence="2">Aerial parts of the thallus</tissue>
    </source>
</reference>
<accession>A0ABD3H3V4</accession>
<evidence type="ECO:0000313" key="2">
    <source>
        <dbReference type="EMBL" id="KAL3685928.1"/>
    </source>
</evidence>
<comment type="caution">
    <text evidence="2">The sequence shown here is derived from an EMBL/GenBank/DDBJ whole genome shotgun (WGS) entry which is preliminary data.</text>
</comment>
<dbReference type="AlphaFoldDB" id="A0ABD3H3V4"/>
<name>A0ABD3H3V4_9MARC</name>
<sequence length="263" mass="29743">MFLTIRFQSHRRLLRREDLQRLHKKATNDGVLTQAVDAFSEVADCAAWRGFSAASFCKVWDRSSVLSVLRGFSRAATRGVFVHPCISSERRVFRSSLLHPGMELPVKSRSRELPVRSSSRELRSNAVFVRSLGTQQRSSTRTTRMPRHLVSTTGDGGSDAWWPGISRNGSPKTRGTGGNFLTSQFGVADSDEEENLGLEYKENSSPRFSSSSLSHRQLSRGLEKEEENNLVLEYKENSAPGEESIATIEQRLREERREEEEQH</sequence>
<feature type="compositionally biased region" description="Low complexity" evidence="1">
    <location>
        <begin position="205"/>
        <end position="220"/>
    </location>
</feature>
<feature type="compositionally biased region" description="Low complexity" evidence="1">
    <location>
        <begin position="134"/>
        <end position="143"/>
    </location>
</feature>
<feature type="compositionally biased region" description="Polar residues" evidence="1">
    <location>
        <begin position="167"/>
        <end position="179"/>
    </location>
</feature>
<feature type="region of interest" description="Disordered" evidence="1">
    <location>
        <begin position="201"/>
        <end position="263"/>
    </location>
</feature>
<feature type="region of interest" description="Disordered" evidence="1">
    <location>
        <begin position="133"/>
        <end position="179"/>
    </location>
</feature>
<gene>
    <name evidence="2" type="ORF">R1sor_003950</name>
</gene>
<evidence type="ECO:0000313" key="3">
    <source>
        <dbReference type="Proteomes" id="UP001633002"/>
    </source>
</evidence>
<organism evidence="2 3">
    <name type="scientific">Riccia sorocarpa</name>
    <dbReference type="NCBI Taxonomy" id="122646"/>
    <lineage>
        <taxon>Eukaryota</taxon>
        <taxon>Viridiplantae</taxon>
        <taxon>Streptophyta</taxon>
        <taxon>Embryophyta</taxon>
        <taxon>Marchantiophyta</taxon>
        <taxon>Marchantiopsida</taxon>
        <taxon>Marchantiidae</taxon>
        <taxon>Marchantiales</taxon>
        <taxon>Ricciaceae</taxon>
        <taxon>Riccia</taxon>
    </lineage>
</organism>